<feature type="transmembrane region" description="Helical" evidence="1">
    <location>
        <begin position="20"/>
        <end position="40"/>
    </location>
</feature>
<feature type="transmembrane region" description="Helical" evidence="1">
    <location>
        <begin position="52"/>
        <end position="73"/>
    </location>
</feature>
<evidence type="ECO:0000313" key="3">
    <source>
        <dbReference type="Proteomes" id="UP001295740"/>
    </source>
</evidence>
<sequence length="601" mass="66994">MAVVLGMHVHSPVLLSAALLYYGVFGTLGDVVILAACYFWKRGSHGLHLLSSNVQTLISVLGITAVAFAIVSYSGRGKKSDNASAWKGPGRPLLFPCHTAHTRLFPKKHSFSYSYLLVGIPVGWSGVAGDMISAGGNGQGGKGWYRVDAADYLERGNGHLGLRGKLDAYLKSQGADVPKYPHAYLVTAAKFLGYHFNPASFWYLYSADKHLTAVIVEVNNTFDERRLYFLTPNDQADGQIEGINDENAAADAIPSSNANASKPLRQSWAKDFHVSPFNSRKGGYSLIAHDPLASDMTGRGPINTTINLKSSKDHVKLVARVFSKGEALDPTGMSVLEKVQFLTSWWWVGFVTFPRIAKEAASLFFQRKLHVWYRPEPLKESMGRRADATERQLEPIFRRYLRHLVEQSSAPLALRYIPSGVADARPEDMLSAAAEKGLDFAEHLEFKVLTPAFYSRFVCYAHDLEALFCEMNENCTVWVSNPKSLPKLVFKKPPPPLQIANYLDYGYFSAIKNLRQRPERIERPVTSSQPTTTSAQKDIRGFRLSSMDGYVLSNEDDETRQLYRHLILRLFVADRIAFGSVDVLWVEGLLLRILLAWVALP</sequence>
<reference evidence="2" key="1">
    <citation type="submission" date="2023-10" db="EMBL/GenBank/DDBJ databases">
        <authorList>
            <person name="Hackl T."/>
        </authorList>
    </citation>
    <scope>NUCLEOTIDE SEQUENCE</scope>
</reference>
<keyword evidence="3" id="KW-1185">Reference proteome</keyword>
<dbReference type="AlphaFoldDB" id="A0AAI8YFV7"/>
<organism evidence="2 3">
    <name type="scientific">Anthostomella pinea</name>
    <dbReference type="NCBI Taxonomy" id="933095"/>
    <lineage>
        <taxon>Eukaryota</taxon>
        <taxon>Fungi</taxon>
        <taxon>Dikarya</taxon>
        <taxon>Ascomycota</taxon>
        <taxon>Pezizomycotina</taxon>
        <taxon>Sordariomycetes</taxon>
        <taxon>Xylariomycetidae</taxon>
        <taxon>Xylariales</taxon>
        <taxon>Xylariaceae</taxon>
        <taxon>Anthostomella</taxon>
    </lineage>
</organism>
<dbReference type="PANTHER" id="PTHR33973">
    <property type="entry name" value="OS07G0153300 PROTEIN"/>
    <property type="match status" value="1"/>
</dbReference>
<evidence type="ECO:0000313" key="2">
    <source>
        <dbReference type="EMBL" id="CAJ2503237.1"/>
    </source>
</evidence>
<keyword evidence="1" id="KW-0472">Membrane</keyword>
<dbReference type="EMBL" id="CAUWAG010000004">
    <property type="protein sequence ID" value="CAJ2503237.1"/>
    <property type="molecule type" value="Genomic_DNA"/>
</dbReference>
<dbReference type="InterPro" id="IPR010775">
    <property type="entry name" value="DUF1365"/>
</dbReference>
<proteinExistence type="predicted"/>
<name>A0AAI8YFV7_9PEZI</name>
<dbReference type="Proteomes" id="UP001295740">
    <property type="component" value="Unassembled WGS sequence"/>
</dbReference>
<dbReference type="PANTHER" id="PTHR33973:SF4">
    <property type="entry name" value="OS07G0153300 PROTEIN"/>
    <property type="match status" value="1"/>
</dbReference>
<evidence type="ECO:0000256" key="1">
    <source>
        <dbReference type="SAM" id="Phobius"/>
    </source>
</evidence>
<accession>A0AAI8YFV7</accession>
<keyword evidence="1" id="KW-0812">Transmembrane</keyword>
<dbReference type="Pfam" id="PF07103">
    <property type="entry name" value="DUF1365"/>
    <property type="match status" value="1"/>
</dbReference>
<keyword evidence="1" id="KW-1133">Transmembrane helix</keyword>
<comment type="caution">
    <text evidence="2">The sequence shown here is derived from an EMBL/GenBank/DDBJ whole genome shotgun (WGS) entry which is preliminary data.</text>
</comment>
<gene>
    <name evidence="2" type="ORF">KHLLAP_LOCUS3705</name>
</gene>
<protein>
    <submittedName>
        <fullName evidence="2">Uu.00g106310.m01.CDS01</fullName>
    </submittedName>
</protein>